<evidence type="ECO:0000313" key="1">
    <source>
        <dbReference type="EMBL" id="MEL0551119.1"/>
    </source>
</evidence>
<evidence type="ECO:0000313" key="2">
    <source>
        <dbReference type="Proteomes" id="UP001312893"/>
    </source>
</evidence>
<dbReference type="EMBL" id="JARXNK020000099">
    <property type="protein sequence ID" value="MEL0551119.1"/>
    <property type="molecule type" value="Genomic_DNA"/>
</dbReference>
<proteinExistence type="predicted"/>
<dbReference type="RefSeq" id="WP_331850920.1">
    <property type="nucleotide sequence ID" value="NZ_JARXNK020000099.1"/>
</dbReference>
<organism evidence="1 2">
    <name type="scientific">Raoultella lignicola</name>
    <dbReference type="NCBI Taxonomy" id="3040939"/>
    <lineage>
        <taxon>Bacteria</taxon>
        <taxon>Pseudomonadati</taxon>
        <taxon>Pseudomonadota</taxon>
        <taxon>Gammaproteobacteria</taxon>
        <taxon>Enterobacterales</taxon>
        <taxon>Enterobacteriaceae</taxon>
        <taxon>Klebsiella/Raoultella group</taxon>
        <taxon>Raoultella</taxon>
    </lineage>
</organism>
<gene>
    <name evidence="1" type="ORF">QFI96_005285</name>
</gene>
<comment type="caution">
    <text evidence="1">The sequence shown here is derived from an EMBL/GenBank/DDBJ whole genome shotgun (WGS) entry which is preliminary data.</text>
</comment>
<reference evidence="1 2" key="1">
    <citation type="submission" date="2024-04" db="EMBL/GenBank/DDBJ databases">
        <title>Two novel Raoultella species associated with bleeding cankers of broadleaf hosts, Raoultella scottia sp. nov. and Raoultella lignicola sp. nov.</title>
        <authorList>
            <person name="Brady C.L."/>
        </authorList>
    </citation>
    <scope>NUCLEOTIDE SEQUENCE [LARGE SCALE GENOMIC DNA]</scope>
    <source>
        <strain evidence="1 2">TW_WC1a.1</strain>
    </source>
</reference>
<keyword evidence="2" id="KW-1185">Reference proteome</keyword>
<name>A0ABU9F406_9ENTR</name>
<dbReference type="Proteomes" id="UP001312893">
    <property type="component" value="Unassembled WGS sequence"/>
</dbReference>
<protein>
    <submittedName>
        <fullName evidence="1">Uncharacterized protein</fullName>
    </submittedName>
</protein>
<sequence length="64" mass="7278">MIWRGIFRQFTQVPENTEDSAPAVWLNRRLTGLSSALVLPFPLAIYADILNSCALLNEIKIKNF</sequence>
<accession>A0ABU9F406</accession>